<dbReference type="InterPro" id="IPR014757">
    <property type="entry name" value="Tscrpt_reg_IclR_C"/>
</dbReference>
<dbReference type="InterPro" id="IPR050707">
    <property type="entry name" value="HTH_MetabolicPath_Reg"/>
</dbReference>
<organism evidence="7 8">
    <name type="scientific">Streptomyces hintoniae</name>
    <dbReference type="NCBI Taxonomy" id="3075521"/>
    <lineage>
        <taxon>Bacteria</taxon>
        <taxon>Bacillati</taxon>
        <taxon>Actinomycetota</taxon>
        <taxon>Actinomycetes</taxon>
        <taxon>Kitasatosporales</taxon>
        <taxon>Streptomycetaceae</taxon>
        <taxon>Streptomyces</taxon>
    </lineage>
</organism>
<evidence type="ECO:0000313" key="7">
    <source>
        <dbReference type="EMBL" id="MDT0470537.1"/>
    </source>
</evidence>
<feature type="domain" description="HTH iclR-type" evidence="5">
    <location>
        <begin position="42"/>
        <end position="102"/>
    </location>
</feature>
<evidence type="ECO:0000256" key="3">
    <source>
        <dbReference type="ARBA" id="ARBA00023163"/>
    </source>
</evidence>
<feature type="region of interest" description="Disordered" evidence="4">
    <location>
        <begin position="1"/>
        <end position="37"/>
    </location>
</feature>
<reference evidence="7" key="1">
    <citation type="submission" date="2024-05" db="EMBL/GenBank/DDBJ databases">
        <title>30 novel species of actinomycetes from the DSMZ collection.</title>
        <authorList>
            <person name="Nouioui I."/>
        </authorList>
    </citation>
    <scope>NUCLEOTIDE SEQUENCE</scope>
    <source>
        <strain evidence="7">DSM 41014</strain>
    </source>
</reference>
<dbReference type="SUPFAM" id="SSF46785">
    <property type="entry name" value="Winged helix' DNA-binding domain"/>
    <property type="match status" value="1"/>
</dbReference>
<dbReference type="RefSeq" id="WP_311633673.1">
    <property type="nucleotide sequence ID" value="NZ_JAVRFF010000001.1"/>
</dbReference>
<comment type="caution">
    <text evidence="7">The sequence shown here is derived from an EMBL/GenBank/DDBJ whole genome shotgun (WGS) entry which is preliminary data.</text>
</comment>
<evidence type="ECO:0000259" key="5">
    <source>
        <dbReference type="PROSITE" id="PS51077"/>
    </source>
</evidence>
<dbReference type="InterPro" id="IPR036390">
    <property type="entry name" value="WH_DNA-bd_sf"/>
</dbReference>
<dbReference type="InterPro" id="IPR005471">
    <property type="entry name" value="Tscrpt_reg_IclR_N"/>
</dbReference>
<dbReference type="Pfam" id="PF01614">
    <property type="entry name" value="IclR_C"/>
    <property type="match status" value="1"/>
</dbReference>
<sequence length="289" mass="30198">MPQALRTAENAENKESPVPDTAAGSGSRAARIAVEEPPRAARTAVDKALDLVEAVGRAARPPRLTDLADEVGLHRATAYRILLDLVRRGWVLRADDRYLPGTAVLLLSARATHNSLASLARPVLTELSGHTGLMVNLQVLERAGSRVVDVIRPDRLAMISTLLGEALPVHRFAGPLALVAALPPEARGPYLDAAREAGHPLDGDGGLLADLGRVEADGFAVEHGRNDRFVASVSRAVVPVAGAPVCAVTIVGPDAEIDAARLRRLRDDLASAVDTLTALLSGAGPEAAA</sequence>
<dbReference type="Proteomes" id="UP001180489">
    <property type="component" value="Unassembled WGS sequence"/>
</dbReference>
<keyword evidence="3" id="KW-0804">Transcription</keyword>
<protein>
    <submittedName>
        <fullName evidence="7">IclR family transcriptional regulator</fullName>
    </submittedName>
</protein>
<gene>
    <name evidence="7" type="ORF">RM863_00085</name>
</gene>
<keyword evidence="2" id="KW-0238">DNA-binding</keyword>
<dbReference type="PANTHER" id="PTHR30136">
    <property type="entry name" value="HELIX-TURN-HELIX TRANSCRIPTIONAL REGULATOR, ICLR FAMILY"/>
    <property type="match status" value="1"/>
</dbReference>
<feature type="compositionally biased region" description="Low complexity" evidence="4">
    <location>
        <begin position="22"/>
        <end position="31"/>
    </location>
</feature>
<dbReference type="Gene3D" id="1.10.10.10">
    <property type="entry name" value="Winged helix-like DNA-binding domain superfamily/Winged helix DNA-binding domain"/>
    <property type="match status" value="1"/>
</dbReference>
<dbReference type="EMBL" id="JAVRFF010000001">
    <property type="protein sequence ID" value="MDT0470537.1"/>
    <property type="molecule type" value="Genomic_DNA"/>
</dbReference>
<feature type="domain" description="IclR-ED" evidence="6">
    <location>
        <begin position="103"/>
        <end position="282"/>
    </location>
</feature>
<proteinExistence type="predicted"/>
<keyword evidence="1" id="KW-0805">Transcription regulation</keyword>
<dbReference type="InterPro" id="IPR029016">
    <property type="entry name" value="GAF-like_dom_sf"/>
</dbReference>
<evidence type="ECO:0000256" key="2">
    <source>
        <dbReference type="ARBA" id="ARBA00023125"/>
    </source>
</evidence>
<name>A0ABU2UBE1_9ACTN</name>
<keyword evidence="8" id="KW-1185">Reference proteome</keyword>
<dbReference type="InterPro" id="IPR036388">
    <property type="entry name" value="WH-like_DNA-bd_sf"/>
</dbReference>
<evidence type="ECO:0000256" key="1">
    <source>
        <dbReference type="ARBA" id="ARBA00023015"/>
    </source>
</evidence>
<dbReference type="SUPFAM" id="SSF55781">
    <property type="entry name" value="GAF domain-like"/>
    <property type="match status" value="1"/>
</dbReference>
<dbReference type="PROSITE" id="PS51078">
    <property type="entry name" value="ICLR_ED"/>
    <property type="match status" value="1"/>
</dbReference>
<accession>A0ABU2UBE1</accession>
<dbReference type="PANTHER" id="PTHR30136:SF24">
    <property type="entry name" value="HTH-TYPE TRANSCRIPTIONAL REPRESSOR ALLR"/>
    <property type="match status" value="1"/>
</dbReference>
<dbReference type="Pfam" id="PF09339">
    <property type="entry name" value="HTH_IclR"/>
    <property type="match status" value="1"/>
</dbReference>
<dbReference type="PROSITE" id="PS51077">
    <property type="entry name" value="HTH_ICLR"/>
    <property type="match status" value="1"/>
</dbReference>
<dbReference type="Gene3D" id="3.30.450.40">
    <property type="match status" value="1"/>
</dbReference>
<evidence type="ECO:0000259" key="6">
    <source>
        <dbReference type="PROSITE" id="PS51078"/>
    </source>
</evidence>
<dbReference type="SMART" id="SM00346">
    <property type="entry name" value="HTH_ICLR"/>
    <property type="match status" value="1"/>
</dbReference>
<evidence type="ECO:0000313" key="8">
    <source>
        <dbReference type="Proteomes" id="UP001180489"/>
    </source>
</evidence>
<evidence type="ECO:0000256" key="4">
    <source>
        <dbReference type="SAM" id="MobiDB-lite"/>
    </source>
</evidence>